<organism evidence="2 3">
    <name type="scientific">Cercospora beticola</name>
    <name type="common">Sugarbeet leaf spot fungus</name>
    <dbReference type="NCBI Taxonomy" id="122368"/>
    <lineage>
        <taxon>Eukaryota</taxon>
        <taxon>Fungi</taxon>
        <taxon>Dikarya</taxon>
        <taxon>Ascomycota</taxon>
        <taxon>Pezizomycotina</taxon>
        <taxon>Dothideomycetes</taxon>
        <taxon>Dothideomycetidae</taxon>
        <taxon>Mycosphaerellales</taxon>
        <taxon>Mycosphaerellaceae</taxon>
        <taxon>Cercospora</taxon>
    </lineage>
</organism>
<feature type="region of interest" description="Disordered" evidence="1">
    <location>
        <begin position="1"/>
        <end position="21"/>
    </location>
</feature>
<reference evidence="2 3" key="1">
    <citation type="submission" date="2023-09" db="EMBL/GenBank/DDBJ databases">
        <title>Complete-Gapless Cercospora beticola genome.</title>
        <authorList>
            <person name="Wyatt N.A."/>
            <person name="Spanner R.E."/>
            <person name="Bolton M.D."/>
        </authorList>
    </citation>
    <scope>NUCLEOTIDE SEQUENCE [LARGE SCALE GENOMIC DNA]</scope>
    <source>
        <strain evidence="2">Cb09-40</strain>
    </source>
</reference>
<feature type="compositionally biased region" description="Polar residues" evidence="1">
    <location>
        <begin position="1"/>
        <end position="11"/>
    </location>
</feature>
<protein>
    <submittedName>
        <fullName evidence="2">Uncharacterized protein</fullName>
    </submittedName>
</protein>
<name>A0ABZ0P5A6_CERBT</name>
<accession>A0ABZ0P5A6</accession>
<dbReference type="EMBL" id="CP134191">
    <property type="protein sequence ID" value="WPB06886.1"/>
    <property type="molecule type" value="Genomic_DNA"/>
</dbReference>
<evidence type="ECO:0000313" key="2">
    <source>
        <dbReference type="EMBL" id="WPB06886.1"/>
    </source>
</evidence>
<keyword evidence="3" id="KW-1185">Reference proteome</keyword>
<evidence type="ECO:0000313" key="3">
    <source>
        <dbReference type="Proteomes" id="UP001302367"/>
    </source>
</evidence>
<sequence>MGATTATTSESRPMLLSPDNRKISYRSKNGNVITLELKNSKAVESLQQVAKRGIAQENSEQDQKKQESEGLWAGLFDTLSFWVMEGVEIAAFGPYDEPAPK</sequence>
<dbReference type="GeneID" id="90644767"/>
<gene>
    <name evidence="2" type="ORF">RHO25_011546</name>
</gene>
<proteinExistence type="predicted"/>
<dbReference type="Proteomes" id="UP001302367">
    <property type="component" value="Chromosome 8"/>
</dbReference>
<dbReference type="RefSeq" id="XP_065459500.1">
    <property type="nucleotide sequence ID" value="XM_065603428.1"/>
</dbReference>
<evidence type="ECO:0000256" key="1">
    <source>
        <dbReference type="SAM" id="MobiDB-lite"/>
    </source>
</evidence>